<evidence type="ECO:0000256" key="5">
    <source>
        <dbReference type="ARBA" id="ARBA00059758"/>
    </source>
</evidence>
<dbReference type="InterPro" id="IPR029063">
    <property type="entry name" value="SAM-dependent_MTases_sf"/>
</dbReference>
<dbReference type="EC" id="2.1.1.163" evidence="6"/>
<feature type="binding site" evidence="6">
    <location>
        <begin position="107"/>
        <end position="108"/>
    </location>
    <ligand>
        <name>S-adenosyl-L-methionine</name>
        <dbReference type="ChEBI" id="CHEBI:59789"/>
    </ligand>
</feature>
<dbReference type="Pfam" id="PF01209">
    <property type="entry name" value="Ubie_methyltran"/>
    <property type="match status" value="1"/>
</dbReference>
<dbReference type="GO" id="GO:0009234">
    <property type="term" value="P:menaquinone biosynthetic process"/>
    <property type="evidence" value="ECO:0007669"/>
    <property type="project" value="UniProtKB-UniRule"/>
</dbReference>
<dbReference type="PROSITE" id="PS51608">
    <property type="entry name" value="SAM_MT_UBIE"/>
    <property type="match status" value="1"/>
</dbReference>
<feature type="binding site" evidence="6">
    <location>
        <position position="80"/>
    </location>
    <ligand>
        <name>S-adenosyl-L-methionine</name>
        <dbReference type="ChEBI" id="CHEBI:59789"/>
    </ligand>
</feature>
<dbReference type="AlphaFoldDB" id="A0A242A4J4"/>
<evidence type="ECO:0000256" key="3">
    <source>
        <dbReference type="ARBA" id="ARBA00022679"/>
    </source>
</evidence>
<dbReference type="NCBIfam" id="NF001243">
    <property type="entry name" value="PRK00216.1-4"/>
    <property type="match status" value="1"/>
</dbReference>
<dbReference type="PANTHER" id="PTHR43591:SF24">
    <property type="entry name" value="2-METHOXY-6-POLYPRENYL-1,4-BENZOQUINOL METHYLASE, MITOCHONDRIAL"/>
    <property type="match status" value="1"/>
</dbReference>
<reference evidence="7 8" key="1">
    <citation type="submission" date="2017-05" db="EMBL/GenBank/DDBJ databases">
        <title>The Genome Sequence of Enterococcus sp. 8G7_MSG3316.</title>
        <authorList>
            <consortium name="The Broad Institute Genomics Platform"/>
            <consortium name="The Broad Institute Genomic Center for Infectious Diseases"/>
            <person name="Earl A."/>
            <person name="Manson A."/>
            <person name="Schwartman J."/>
            <person name="Gilmore M."/>
            <person name="Abouelleil A."/>
            <person name="Cao P."/>
            <person name="Chapman S."/>
            <person name="Cusick C."/>
            <person name="Shea T."/>
            <person name="Young S."/>
            <person name="Neafsey D."/>
            <person name="Nusbaum C."/>
            <person name="Birren B."/>
        </authorList>
    </citation>
    <scope>NUCLEOTIDE SEQUENCE [LARGE SCALE GENOMIC DNA]</scope>
    <source>
        <strain evidence="7 8">8G7_MSG3316</strain>
    </source>
</reference>
<feature type="binding site" evidence="6">
    <location>
        <position position="59"/>
    </location>
    <ligand>
        <name>S-adenosyl-L-methionine</name>
        <dbReference type="ChEBI" id="CHEBI:59789"/>
    </ligand>
</feature>
<sequence length="235" mass="26574">MEQPSKEAKVHQVFERIAPQYDPMNSIISFQLHKRWRKDVMKRMSVQAGSVIADVCCGTGEWSLALAEAVGPTGEVTGVDFSGQMLSVAANKSRPENSGPIIWQIGNAMALDFADDQFDYVTIGFGLRNVEDHQQVLQELYRITKPGGMVVCLETSQPEIPGWKQLFRFYFHYIMPFFGKLFAKSFQEYAWLQESAHSFPGKEQLRDDFEQAGFRDVQIKSYAGGVTAMHMGFKP</sequence>
<organism evidence="7 8">
    <name type="scientific">Candidatus Enterococcus testudinis</name>
    <dbReference type="NCBI Taxonomy" id="1834191"/>
    <lineage>
        <taxon>Bacteria</taxon>
        <taxon>Bacillati</taxon>
        <taxon>Bacillota</taxon>
        <taxon>Bacilli</taxon>
        <taxon>Lactobacillales</taxon>
        <taxon>Enterococcaceae</taxon>
        <taxon>Enterococcus</taxon>
    </lineage>
</organism>
<evidence type="ECO:0000256" key="2">
    <source>
        <dbReference type="ARBA" id="ARBA00022603"/>
    </source>
</evidence>
<accession>A0A242A4J4</accession>
<comment type="catalytic activity">
    <reaction evidence="6">
        <text>a 2-demethylmenaquinol + S-adenosyl-L-methionine = a menaquinol + S-adenosyl-L-homocysteine + H(+)</text>
        <dbReference type="Rhea" id="RHEA:42640"/>
        <dbReference type="Rhea" id="RHEA-COMP:9539"/>
        <dbReference type="Rhea" id="RHEA-COMP:9563"/>
        <dbReference type="ChEBI" id="CHEBI:15378"/>
        <dbReference type="ChEBI" id="CHEBI:18151"/>
        <dbReference type="ChEBI" id="CHEBI:55437"/>
        <dbReference type="ChEBI" id="CHEBI:57856"/>
        <dbReference type="ChEBI" id="CHEBI:59789"/>
        <dbReference type="EC" id="2.1.1.163"/>
    </reaction>
</comment>
<dbReference type="Gene3D" id="3.40.50.150">
    <property type="entry name" value="Vaccinia Virus protein VP39"/>
    <property type="match status" value="1"/>
</dbReference>
<evidence type="ECO:0000256" key="1">
    <source>
        <dbReference type="ARBA" id="ARBA00022428"/>
    </source>
</evidence>
<evidence type="ECO:0000313" key="8">
    <source>
        <dbReference type="Proteomes" id="UP000195043"/>
    </source>
</evidence>
<dbReference type="InterPro" id="IPR004033">
    <property type="entry name" value="UbiE/COQ5_MeTrFase"/>
</dbReference>
<dbReference type="NCBIfam" id="NF001244">
    <property type="entry name" value="PRK00216.1-5"/>
    <property type="match status" value="1"/>
</dbReference>
<dbReference type="RefSeq" id="WP_086273960.1">
    <property type="nucleotide sequence ID" value="NZ_NGKU01000001.1"/>
</dbReference>
<dbReference type="HAMAP" id="MF_01813">
    <property type="entry name" value="MenG_UbiE_methyltr"/>
    <property type="match status" value="1"/>
</dbReference>
<dbReference type="GO" id="GO:0043770">
    <property type="term" value="F:demethylmenaquinone methyltransferase activity"/>
    <property type="evidence" value="ECO:0007669"/>
    <property type="project" value="UniProtKB-UniRule"/>
</dbReference>
<dbReference type="Proteomes" id="UP000195043">
    <property type="component" value="Unassembled WGS sequence"/>
</dbReference>
<dbReference type="CDD" id="cd02440">
    <property type="entry name" value="AdoMet_MTases"/>
    <property type="match status" value="1"/>
</dbReference>
<dbReference type="SUPFAM" id="SSF53335">
    <property type="entry name" value="S-adenosyl-L-methionine-dependent methyltransferases"/>
    <property type="match status" value="1"/>
</dbReference>
<dbReference type="NCBIfam" id="TIGR01934">
    <property type="entry name" value="MenG_MenH_UbiE"/>
    <property type="match status" value="1"/>
</dbReference>
<dbReference type="OrthoDB" id="9808140at2"/>
<comment type="function">
    <text evidence="5 6">Methyltransferase required for the conversion of demethylmenaquinol (DMKH2) to menaquinol (MKH2).</text>
</comment>
<evidence type="ECO:0000313" key="7">
    <source>
        <dbReference type="EMBL" id="OTN75956.1"/>
    </source>
</evidence>
<dbReference type="GO" id="GO:0032259">
    <property type="term" value="P:methylation"/>
    <property type="evidence" value="ECO:0007669"/>
    <property type="project" value="UniProtKB-KW"/>
</dbReference>
<keyword evidence="3 6" id="KW-0808">Transferase</keyword>
<proteinExistence type="inferred from homology"/>
<keyword evidence="2 6" id="KW-0489">Methyltransferase</keyword>
<dbReference type="EMBL" id="NGKU01000001">
    <property type="protein sequence ID" value="OTN75956.1"/>
    <property type="molecule type" value="Genomic_DNA"/>
</dbReference>
<dbReference type="PROSITE" id="PS01183">
    <property type="entry name" value="UBIE_1"/>
    <property type="match status" value="1"/>
</dbReference>
<dbReference type="STRING" id="1834191.A5886_001032"/>
<keyword evidence="4 6" id="KW-0949">S-adenosyl-L-methionine</keyword>
<name>A0A242A4J4_9ENTE</name>
<comment type="caution">
    <text evidence="7">The sequence shown here is derived from an EMBL/GenBank/DDBJ whole genome shotgun (WGS) entry which is preliminary data.</text>
</comment>
<evidence type="ECO:0000256" key="4">
    <source>
        <dbReference type="ARBA" id="ARBA00022691"/>
    </source>
</evidence>
<comment type="pathway">
    <text evidence="6">Quinol/quinone metabolism; menaquinone biosynthesis; menaquinol from 1,4-dihydroxy-2-naphthoate: step 2/2.</text>
</comment>
<evidence type="ECO:0000256" key="6">
    <source>
        <dbReference type="HAMAP-Rule" id="MF_01813"/>
    </source>
</evidence>
<gene>
    <name evidence="6" type="primary">menG</name>
    <name evidence="7" type="ORF">A5886_001032</name>
</gene>
<protein>
    <recommendedName>
        <fullName evidence="6">Demethylmenaquinone methyltransferase</fullName>
        <ecNumber evidence="6">2.1.1.163</ecNumber>
    </recommendedName>
</protein>
<comment type="caution">
    <text evidence="6">Lacks conserved residue(s) required for the propagation of feature annotation.</text>
</comment>
<dbReference type="InterPro" id="IPR023576">
    <property type="entry name" value="UbiE/COQ5_MeTrFase_CS"/>
</dbReference>
<dbReference type="FunFam" id="3.40.50.150:FF:000086">
    <property type="entry name" value="Demethylmenaquinone methyltransferase"/>
    <property type="match status" value="1"/>
</dbReference>
<dbReference type="PANTHER" id="PTHR43591">
    <property type="entry name" value="METHYLTRANSFERASE"/>
    <property type="match status" value="1"/>
</dbReference>
<dbReference type="UniPathway" id="UPA00079">
    <property type="reaction ID" value="UER00169"/>
</dbReference>
<keyword evidence="1 6" id="KW-0474">Menaquinone biosynthesis</keyword>
<comment type="similarity">
    <text evidence="6">Belongs to the class I-like SAM-binding methyltransferase superfamily. MenG/UbiE family.</text>
</comment>
<keyword evidence="8" id="KW-1185">Reference proteome</keyword>